<dbReference type="STRING" id="646529.Desaci_0419"/>
<organism evidence="2 3">
    <name type="scientific">Desulfosporosinus acidiphilus (strain DSM 22704 / JCM 16185 / SJ4)</name>
    <dbReference type="NCBI Taxonomy" id="646529"/>
    <lineage>
        <taxon>Bacteria</taxon>
        <taxon>Bacillati</taxon>
        <taxon>Bacillota</taxon>
        <taxon>Clostridia</taxon>
        <taxon>Eubacteriales</taxon>
        <taxon>Desulfitobacteriaceae</taxon>
        <taxon>Desulfosporosinus</taxon>
    </lineage>
</organism>
<name>I4D112_DESAJ</name>
<evidence type="ECO:0008006" key="4">
    <source>
        <dbReference type="Google" id="ProtNLM"/>
    </source>
</evidence>
<evidence type="ECO:0000313" key="3">
    <source>
        <dbReference type="Proteomes" id="UP000002892"/>
    </source>
</evidence>
<dbReference type="Proteomes" id="UP000002892">
    <property type="component" value="Chromosome"/>
</dbReference>
<feature type="transmembrane region" description="Helical" evidence="1">
    <location>
        <begin position="20"/>
        <end position="41"/>
    </location>
</feature>
<dbReference type="KEGG" id="dai:Desaci_0419"/>
<dbReference type="HOGENOM" id="CLU_031022_0_0_9"/>
<keyword evidence="3" id="KW-1185">Reference proteome</keyword>
<evidence type="ECO:0000256" key="1">
    <source>
        <dbReference type="SAM" id="Phobius"/>
    </source>
</evidence>
<sequence length="386" mass="45005">MDLCNSLERRIVLKKYSLSYKYLLGILMGTYILVLVFLNMITPIKRFSETENRDLEQRPAFSFDNLFHGRFTKEYEKYIEDQFFIRDMWIGIKTDCERILLKNESNGVFLSKNNYLIQSFLMPSDQNFKAKIDTINQIAAQAPLANKYLMMVPTTAEILKDDLPAYAPNDSESAAIKKTKELLDKSITFVDVSNTLTTKKNEYIFYRNDHHWTSKGAYYAYNELSKYMGFKAHDESYYNIKDVTDDFLGSLSSKSGYQFLKPDSIDLYIPKHEKSYSVDYLDLNKVTDSIYDMKSLQTKDKYNVFFGGNFGLIKITTHVPGGKKLLVVKDSYANSLIPFLMDHYSEIYVVDPRYYEDDLSKLVRTNNINDLLILYNVNTFYNDASY</sequence>
<proteinExistence type="predicted"/>
<accession>I4D112</accession>
<keyword evidence="1" id="KW-0472">Membrane</keyword>
<gene>
    <name evidence="2" type="ordered locus">Desaci_0419</name>
</gene>
<reference evidence="2 3" key="1">
    <citation type="journal article" date="2012" name="J. Bacteriol.">
        <title>Complete genome sequences of Desulfosporosinus orientis DSM765T, Desulfosporosinus youngiae DSM17734T, Desulfosporosinus meridiei DSM13257T, and Desulfosporosinus acidiphilus DSM22704T.</title>
        <authorList>
            <person name="Pester M."/>
            <person name="Brambilla E."/>
            <person name="Alazard D."/>
            <person name="Rattei T."/>
            <person name="Weinmaier T."/>
            <person name="Han J."/>
            <person name="Lucas S."/>
            <person name="Lapidus A."/>
            <person name="Cheng J.F."/>
            <person name="Goodwin L."/>
            <person name="Pitluck S."/>
            <person name="Peters L."/>
            <person name="Ovchinnikova G."/>
            <person name="Teshima H."/>
            <person name="Detter J.C."/>
            <person name="Han C.S."/>
            <person name="Tapia R."/>
            <person name="Land M.L."/>
            <person name="Hauser L."/>
            <person name="Kyrpides N.C."/>
            <person name="Ivanova N.N."/>
            <person name="Pagani I."/>
            <person name="Huntmann M."/>
            <person name="Wei C.L."/>
            <person name="Davenport K.W."/>
            <person name="Daligault H."/>
            <person name="Chain P.S."/>
            <person name="Chen A."/>
            <person name="Mavromatis K."/>
            <person name="Markowitz V."/>
            <person name="Szeto E."/>
            <person name="Mikhailova N."/>
            <person name="Pati A."/>
            <person name="Wagner M."/>
            <person name="Woyke T."/>
            <person name="Ollivier B."/>
            <person name="Klenk H.P."/>
            <person name="Spring S."/>
            <person name="Loy A."/>
        </authorList>
    </citation>
    <scope>NUCLEOTIDE SEQUENCE [LARGE SCALE GENOMIC DNA]</scope>
    <source>
        <strain evidence="3">DSM 22704 / JCM 16185 / SJ4</strain>
    </source>
</reference>
<dbReference type="EMBL" id="CP003639">
    <property type="protein sequence ID" value="AFM39486.1"/>
    <property type="molecule type" value="Genomic_DNA"/>
</dbReference>
<protein>
    <recommendedName>
        <fullName evidence="4">DHHW protein</fullName>
    </recommendedName>
</protein>
<dbReference type="InterPro" id="IPR025945">
    <property type="entry name" value="DHHW"/>
</dbReference>
<dbReference type="Pfam" id="PF14286">
    <property type="entry name" value="DHHW"/>
    <property type="match status" value="1"/>
</dbReference>
<dbReference type="AlphaFoldDB" id="I4D112"/>
<dbReference type="eggNOG" id="ENOG502Z8CW">
    <property type="taxonomic scope" value="Bacteria"/>
</dbReference>
<keyword evidence="1" id="KW-1133">Transmembrane helix</keyword>
<evidence type="ECO:0000313" key="2">
    <source>
        <dbReference type="EMBL" id="AFM39486.1"/>
    </source>
</evidence>
<keyword evidence="1" id="KW-0812">Transmembrane</keyword>